<proteinExistence type="predicted"/>
<dbReference type="Gene3D" id="2.40.10.270">
    <property type="entry name" value="Bacteriophage SPP1 head-tail adaptor protein"/>
    <property type="match status" value="1"/>
</dbReference>
<name>A0ABY5NWG3_9ENTE</name>
<reference evidence="1" key="1">
    <citation type="submission" date="2022-08" db="EMBL/GenBank/DDBJ databases">
        <title>Genome sequence of Vagococcus luciliae DSM 112651.</title>
        <authorList>
            <person name="Juan G."/>
            <person name="Anja P."/>
            <person name="Rolf D."/>
            <person name="Kampfer P."/>
            <person name="Vilcinskas A."/>
        </authorList>
    </citation>
    <scope>NUCLEOTIDE SEQUENCE</scope>
    <source>
        <strain evidence="1">G314FT</strain>
    </source>
</reference>
<dbReference type="InterPro" id="IPR038666">
    <property type="entry name" value="SSP1_head-tail_sf"/>
</dbReference>
<evidence type="ECO:0000313" key="2">
    <source>
        <dbReference type="Proteomes" id="UP001058273"/>
    </source>
</evidence>
<dbReference type="InterPro" id="IPR008767">
    <property type="entry name" value="Phage_SPP1_head-tail_adaptor"/>
</dbReference>
<dbReference type="Pfam" id="PF05521">
    <property type="entry name" value="Phage_HCP"/>
    <property type="match status" value="1"/>
</dbReference>
<reference evidence="1" key="2">
    <citation type="submission" date="2022-08" db="EMBL/GenBank/DDBJ databases">
        <authorList>
            <person name="Poehlein A."/>
            <person name="Guzman J."/>
            <person name="Daniel R."/>
            <person name="Vilcinskas A."/>
        </authorList>
    </citation>
    <scope>NUCLEOTIDE SEQUENCE</scope>
    <source>
        <strain evidence="1">G314FT</strain>
    </source>
</reference>
<evidence type="ECO:0000313" key="1">
    <source>
        <dbReference type="EMBL" id="UUV97979.1"/>
    </source>
</evidence>
<dbReference type="NCBIfam" id="TIGR01563">
    <property type="entry name" value="gp16_SPP1"/>
    <property type="match status" value="1"/>
</dbReference>
<accession>A0ABY5NWG3</accession>
<dbReference type="Proteomes" id="UP001058273">
    <property type="component" value="Chromosome"/>
</dbReference>
<keyword evidence="2" id="KW-1185">Reference proteome</keyword>
<dbReference type="RefSeq" id="WP_257701582.1">
    <property type="nucleotide sequence ID" value="NZ_CP102451.1"/>
</dbReference>
<evidence type="ECO:0008006" key="3">
    <source>
        <dbReference type="Google" id="ProtNLM"/>
    </source>
</evidence>
<organism evidence="1 2">
    <name type="scientific">Vagococcus luciliae</name>
    <dbReference type="NCBI Taxonomy" id="2920380"/>
    <lineage>
        <taxon>Bacteria</taxon>
        <taxon>Bacillati</taxon>
        <taxon>Bacillota</taxon>
        <taxon>Bacilli</taxon>
        <taxon>Lactobacillales</taxon>
        <taxon>Enterococcaceae</taxon>
        <taxon>Vagococcus</taxon>
    </lineage>
</organism>
<gene>
    <name evidence="1" type="ORF">G314FT_00700</name>
</gene>
<sequence>MPLIDNVTQLNERIKISKNDSYQSEDGDLVEGLVEVGECWAYVKTRMLRDVVTSIDNTSQDIINFVIRYDQEFEVDKTMEVTWRGNNYPIIKVNVDSGMKEFNVLVCRSVN</sequence>
<protein>
    <recommendedName>
        <fullName evidence="3">Head-tail adaptor protein</fullName>
    </recommendedName>
</protein>
<dbReference type="EMBL" id="CP102451">
    <property type="protein sequence ID" value="UUV97979.1"/>
    <property type="molecule type" value="Genomic_DNA"/>
</dbReference>